<evidence type="ECO:0000313" key="4">
    <source>
        <dbReference type="Proteomes" id="UP000219435"/>
    </source>
</evidence>
<keyword evidence="2" id="KW-0812">Transmembrane</keyword>
<keyword evidence="4" id="KW-1185">Reference proteome</keyword>
<reference evidence="4" key="1">
    <citation type="submission" date="2017-08" db="EMBL/GenBank/DDBJ databases">
        <authorList>
            <person name="Varghese N."/>
            <person name="Submissions S."/>
        </authorList>
    </citation>
    <scope>NUCLEOTIDE SEQUENCE [LARGE SCALE GENOMIC DNA]</scope>
    <source>
        <strain evidence="4">DSM 4725</strain>
    </source>
</reference>
<proteinExistence type="predicted"/>
<feature type="transmembrane region" description="Helical" evidence="2">
    <location>
        <begin position="6"/>
        <end position="29"/>
    </location>
</feature>
<organism evidence="3 4">
    <name type="scientific">Blastococcus aggregatus</name>
    <dbReference type="NCBI Taxonomy" id="38502"/>
    <lineage>
        <taxon>Bacteria</taxon>
        <taxon>Bacillati</taxon>
        <taxon>Actinomycetota</taxon>
        <taxon>Actinomycetes</taxon>
        <taxon>Geodermatophilales</taxon>
        <taxon>Geodermatophilaceae</taxon>
        <taxon>Blastococcus</taxon>
    </lineage>
</organism>
<accession>A0A285V128</accession>
<sequence>MTMGATLVWPAVVVLGFLVFTGLVVALGASSTARYEFERNGAQQPARAAAPRSANHPAGRRAPARSGEAAAAAPSRDGQSGSLAVRTAPAAVAEGGPSWWLVGEAAQVVAGPFADRVDADWAAFADDLSAVAVFGTRRTDGTVKPKPSPEERAWLGELGRHLDRLPAEWDDLLTDTDPLTTLVVEVAAALVEAGLPLHDAGATQSGGGVCLVPDQEAGGLLVSWRPHDRMSLQQSRGATADEAVQRLMNATILEVLEQLGFVVEPAGATACALVTALR</sequence>
<feature type="region of interest" description="Disordered" evidence="1">
    <location>
        <begin position="42"/>
        <end position="82"/>
    </location>
</feature>
<keyword evidence="2" id="KW-1133">Transmembrane helix</keyword>
<gene>
    <name evidence="3" type="ORF">SAMN05660748_1054</name>
</gene>
<dbReference type="AlphaFoldDB" id="A0A285V128"/>
<feature type="compositionally biased region" description="Low complexity" evidence="1">
    <location>
        <begin position="42"/>
        <end position="57"/>
    </location>
</feature>
<dbReference type="EMBL" id="OBQI01000001">
    <property type="protein sequence ID" value="SOC47814.1"/>
    <property type="molecule type" value="Genomic_DNA"/>
</dbReference>
<protein>
    <submittedName>
        <fullName evidence="3">Uncharacterized protein</fullName>
    </submittedName>
</protein>
<evidence type="ECO:0000256" key="2">
    <source>
        <dbReference type="SAM" id="Phobius"/>
    </source>
</evidence>
<evidence type="ECO:0000313" key="3">
    <source>
        <dbReference type="EMBL" id="SOC47814.1"/>
    </source>
</evidence>
<dbReference type="Proteomes" id="UP000219435">
    <property type="component" value="Unassembled WGS sequence"/>
</dbReference>
<name>A0A285V128_9ACTN</name>
<evidence type="ECO:0000256" key="1">
    <source>
        <dbReference type="SAM" id="MobiDB-lite"/>
    </source>
</evidence>
<keyword evidence="2" id="KW-0472">Membrane</keyword>
<feature type="compositionally biased region" description="Low complexity" evidence="1">
    <location>
        <begin position="64"/>
        <end position="76"/>
    </location>
</feature>